<dbReference type="EMBL" id="GBXM01077160">
    <property type="protein sequence ID" value="JAH31417.1"/>
    <property type="molecule type" value="Transcribed_RNA"/>
</dbReference>
<reference evidence="2" key="2">
    <citation type="journal article" date="2015" name="Fish Shellfish Immunol.">
        <title>Early steps in the European eel (Anguilla anguilla)-Vibrio vulnificus interaction in the gills: Role of the RtxA13 toxin.</title>
        <authorList>
            <person name="Callol A."/>
            <person name="Pajuelo D."/>
            <person name="Ebbesson L."/>
            <person name="Teles M."/>
            <person name="MacKenzie S."/>
            <person name="Amaro C."/>
        </authorList>
    </citation>
    <scope>NUCLEOTIDE SEQUENCE</scope>
</reference>
<evidence type="ECO:0000256" key="1">
    <source>
        <dbReference type="SAM" id="MobiDB-lite"/>
    </source>
</evidence>
<proteinExistence type="predicted"/>
<feature type="region of interest" description="Disordered" evidence="1">
    <location>
        <begin position="49"/>
        <end position="73"/>
    </location>
</feature>
<protein>
    <submittedName>
        <fullName evidence="2">Uncharacterized protein</fullName>
    </submittedName>
</protein>
<sequence length="123" mass="13307">MIIFGICSVCHHVPSVNLGGDPHDNTIVAVPFHTERCFRQMGELDLRVERGTGLHHSAQSSGAGPVPSSSDTHVAHVEVDNVFGVGPLNRYGKGLKGVEGEGHQPPHRVVNRSPQESRLDFEL</sequence>
<feature type="compositionally biased region" description="Polar residues" evidence="1">
    <location>
        <begin position="57"/>
        <end position="72"/>
    </location>
</feature>
<name>A0A0E9RRG4_ANGAN</name>
<reference evidence="2" key="1">
    <citation type="submission" date="2014-11" db="EMBL/GenBank/DDBJ databases">
        <authorList>
            <person name="Amaro Gonzalez C."/>
        </authorList>
    </citation>
    <scope>NUCLEOTIDE SEQUENCE</scope>
</reference>
<accession>A0A0E9RRG4</accession>
<dbReference type="AlphaFoldDB" id="A0A0E9RRG4"/>
<feature type="region of interest" description="Disordered" evidence="1">
    <location>
        <begin position="94"/>
        <end position="123"/>
    </location>
</feature>
<organism evidence="2">
    <name type="scientific">Anguilla anguilla</name>
    <name type="common">European freshwater eel</name>
    <name type="synonym">Muraena anguilla</name>
    <dbReference type="NCBI Taxonomy" id="7936"/>
    <lineage>
        <taxon>Eukaryota</taxon>
        <taxon>Metazoa</taxon>
        <taxon>Chordata</taxon>
        <taxon>Craniata</taxon>
        <taxon>Vertebrata</taxon>
        <taxon>Euteleostomi</taxon>
        <taxon>Actinopterygii</taxon>
        <taxon>Neopterygii</taxon>
        <taxon>Teleostei</taxon>
        <taxon>Anguilliformes</taxon>
        <taxon>Anguillidae</taxon>
        <taxon>Anguilla</taxon>
    </lineage>
</organism>
<evidence type="ECO:0000313" key="2">
    <source>
        <dbReference type="EMBL" id="JAH31417.1"/>
    </source>
</evidence>